<dbReference type="InParanoid" id="D6TPP1"/>
<dbReference type="RefSeq" id="WP_007909324.1">
    <property type="nucleotide sequence ID" value="NZ_ADVG01000002.1"/>
</dbReference>
<dbReference type="AlphaFoldDB" id="D6TPP1"/>
<organism evidence="2 3">
    <name type="scientific">Ktedonobacter racemifer DSM 44963</name>
    <dbReference type="NCBI Taxonomy" id="485913"/>
    <lineage>
        <taxon>Bacteria</taxon>
        <taxon>Bacillati</taxon>
        <taxon>Chloroflexota</taxon>
        <taxon>Ktedonobacteria</taxon>
        <taxon>Ktedonobacterales</taxon>
        <taxon>Ktedonobacteraceae</taxon>
        <taxon>Ktedonobacter</taxon>
    </lineage>
</organism>
<dbReference type="SUPFAM" id="SSF46955">
    <property type="entry name" value="Putative DNA-binding domain"/>
    <property type="match status" value="1"/>
</dbReference>
<dbReference type="Pfam" id="PF12728">
    <property type="entry name" value="HTH_17"/>
    <property type="match status" value="1"/>
</dbReference>
<accession>D6TPP1</accession>
<dbReference type="STRING" id="485913.Krac_6883"/>
<comment type="caution">
    <text evidence="2">The sequence shown here is derived from an EMBL/GenBank/DDBJ whole genome shotgun (WGS) entry which is preliminary data.</text>
</comment>
<evidence type="ECO:0000259" key="1">
    <source>
        <dbReference type="Pfam" id="PF12728"/>
    </source>
</evidence>
<name>D6TPP1_KTERA</name>
<keyword evidence="3" id="KW-1185">Reference proteome</keyword>
<dbReference type="Proteomes" id="UP000004508">
    <property type="component" value="Unassembled WGS sequence"/>
</dbReference>
<dbReference type="NCBIfam" id="TIGR01764">
    <property type="entry name" value="excise"/>
    <property type="match status" value="1"/>
</dbReference>
<dbReference type="OrthoDB" id="166924at2"/>
<proteinExistence type="predicted"/>
<dbReference type="InterPro" id="IPR041657">
    <property type="entry name" value="HTH_17"/>
</dbReference>
<protein>
    <submittedName>
        <fullName evidence="2">Phage transcriptional regulator, AlpA</fullName>
    </submittedName>
</protein>
<dbReference type="InterPro" id="IPR010093">
    <property type="entry name" value="SinI_DNA-bd"/>
</dbReference>
<evidence type="ECO:0000313" key="3">
    <source>
        <dbReference type="Proteomes" id="UP000004508"/>
    </source>
</evidence>
<dbReference type="EMBL" id="ADVG01000002">
    <property type="protein sequence ID" value="EFH85655.1"/>
    <property type="molecule type" value="Genomic_DNA"/>
</dbReference>
<evidence type="ECO:0000313" key="2">
    <source>
        <dbReference type="EMBL" id="EFH85655.1"/>
    </source>
</evidence>
<reference evidence="2 3" key="1">
    <citation type="journal article" date="2011" name="Stand. Genomic Sci.">
        <title>Non-contiguous finished genome sequence and contextual data of the filamentous soil bacterium Ktedonobacter racemifer type strain (SOSP1-21).</title>
        <authorList>
            <person name="Chang Y.J."/>
            <person name="Land M."/>
            <person name="Hauser L."/>
            <person name="Chertkov O."/>
            <person name="Del Rio T.G."/>
            <person name="Nolan M."/>
            <person name="Copeland A."/>
            <person name="Tice H."/>
            <person name="Cheng J.F."/>
            <person name="Lucas S."/>
            <person name="Han C."/>
            <person name="Goodwin L."/>
            <person name="Pitluck S."/>
            <person name="Ivanova N."/>
            <person name="Ovchinikova G."/>
            <person name="Pati A."/>
            <person name="Chen A."/>
            <person name="Palaniappan K."/>
            <person name="Mavromatis K."/>
            <person name="Liolios K."/>
            <person name="Brettin T."/>
            <person name="Fiebig A."/>
            <person name="Rohde M."/>
            <person name="Abt B."/>
            <person name="Goker M."/>
            <person name="Detter J.C."/>
            <person name="Woyke T."/>
            <person name="Bristow J."/>
            <person name="Eisen J.A."/>
            <person name="Markowitz V."/>
            <person name="Hugenholtz P."/>
            <person name="Kyrpides N.C."/>
            <person name="Klenk H.P."/>
            <person name="Lapidus A."/>
        </authorList>
    </citation>
    <scope>NUCLEOTIDE SEQUENCE [LARGE SCALE GENOMIC DNA]</scope>
    <source>
        <strain evidence="3">DSM 44963</strain>
    </source>
</reference>
<feature type="domain" description="Helix-turn-helix" evidence="1">
    <location>
        <begin position="13"/>
        <end position="62"/>
    </location>
</feature>
<dbReference type="GO" id="GO:0003677">
    <property type="term" value="F:DNA binding"/>
    <property type="evidence" value="ECO:0007669"/>
    <property type="project" value="InterPro"/>
</dbReference>
<dbReference type="InterPro" id="IPR009061">
    <property type="entry name" value="DNA-bd_dom_put_sf"/>
</dbReference>
<sequence>MEQYDVMPSLQLLLTIPQVAKALNLGRTKVYELIEKENLPVQRFGRAIRVSQEDLVLWLKERQAKDVGGT</sequence>
<gene>
    <name evidence="2" type="ORF">Krac_6883</name>
</gene>